<protein>
    <submittedName>
        <fullName evidence="1">Uncharacterized protein</fullName>
    </submittedName>
</protein>
<dbReference type="HOGENOM" id="CLU_539276_0_0_2"/>
<dbReference type="BioCyc" id="CNIT1237085:G1324-2317-MONOMER"/>
<dbReference type="RefSeq" id="WP_015019780.1">
    <property type="nucleotide sequence ID" value="NC_018719.1"/>
</dbReference>
<organism evidence="1 2">
    <name type="scientific">Nitrososphaera gargensis (strain Ga9.2)</name>
    <dbReference type="NCBI Taxonomy" id="1237085"/>
    <lineage>
        <taxon>Archaea</taxon>
        <taxon>Nitrososphaerota</taxon>
        <taxon>Nitrososphaeria</taxon>
        <taxon>Nitrososphaerales</taxon>
        <taxon>Nitrososphaeraceae</taxon>
        <taxon>Nitrososphaera</taxon>
    </lineage>
</organism>
<dbReference type="KEGG" id="nga:Ngar_c23190"/>
<keyword evidence="2" id="KW-1185">Reference proteome</keyword>
<dbReference type="AlphaFoldDB" id="K0IH76"/>
<dbReference type="InParanoid" id="K0IH76"/>
<evidence type="ECO:0000313" key="1">
    <source>
        <dbReference type="EMBL" id="AFU59245.1"/>
    </source>
</evidence>
<accession>K0IH76</accession>
<dbReference type="STRING" id="1237085.Ngar_c23190"/>
<name>K0IH76_NITGG</name>
<dbReference type="OrthoDB" id="148186at2157"/>
<dbReference type="GeneID" id="13794336"/>
<gene>
    <name evidence="1" type="ordered locus">Ngar_c23190</name>
</gene>
<proteinExistence type="predicted"/>
<evidence type="ECO:0000313" key="2">
    <source>
        <dbReference type="Proteomes" id="UP000008037"/>
    </source>
</evidence>
<reference evidence="1 2" key="1">
    <citation type="journal article" date="2012" name="Environ. Microbiol.">
        <title>The genome of the ammonia-oxidizing Candidatus Nitrososphaera gargensis: insights into metabolic versatility and environmental adaptations.</title>
        <authorList>
            <person name="Spang A."/>
            <person name="Poehlein A."/>
            <person name="Offre P."/>
            <person name="Zumbragel S."/>
            <person name="Haider S."/>
            <person name="Rychlik N."/>
            <person name="Nowka B."/>
            <person name="Schmeisser C."/>
            <person name="Lebedeva E.V."/>
            <person name="Rattei T."/>
            <person name="Bohm C."/>
            <person name="Schmid M."/>
            <person name="Galushko A."/>
            <person name="Hatzenpichler R."/>
            <person name="Weinmaier T."/>
            <person name="Daniel R."/>
            <person name="Schleper C."/>
            <person name="Spieck E."/>
            <person name="Streit W."/>
            <person name="Wagner M."/>
        </authorList>
    </citation>
    <scope>NUCLEOTIDE SEQUENCE [LARGE SCALE GENOMIC DNA]</scope>
    <source>
        <strain evidence="2">Ga9.2</strain>
    </source>
</reference>
<dbReference type="EMBL" id="CP002408">
    <property type="protein sequence ID" value="AFU59245.1"/>
    <property type="molecule type" value="Genomic_DNA"/>
</dbReference>
<dbReference type="Proteomes" id="UP000008037">
    <property type="component" value="Chromosome"/>
</dbReference>
<sequence length="551" mass="61645">MSPLAVVDQAPLQVRALFARFNQVNDPAVSEFTGSIPEKFADAVNRVASQKIQTGDFVLRNRAVLKSFIKKFHSEAGTLTEHVRSSIELLDDPAARIVVSTHQPNLFAYGRVFKKIVLLETLKDAIEELDRGGSSRIVNLFLVVDHDFVDESWVRLAQLPSMQHSSGVMELRLPVSESKRWQMVCNMPVPSELVVHNWKRQVKSWIKSTAGADMRSVFIDNLEQFWQHVEASYERAKSHADLNSFLMSRVVNGAWNYSTLFVRLSEISSVFEDGFAFLISNSARYSDALRRAENMFMSCGIDTGVSPSSYLHAPVWVHCRCGSKASVKIVSKNGDLVLAGPCISCKKELELNLGRQNNLDLGGCNNIHDLSPRAIPIPLLLARDLGISCYASGTGGIGYLVDGSIVSGKLGIRLPLTLIWSSRDIYEGIGQRKAAAAMPSENNIELYLQLLEKQNAEYEKRMRPLLSMRAEKIRAGEPIDELLSQLFELKEGQRRIRQQISLAKKIRNIVSLSPCFIDYAVNFGMARTEQAWRNHLVKDGRLALPVVFQPT</sequence>